<evidence type="ECO:0000313" key="8">
    <source>
        <dbReference type="Proteomes" id="UP000295192"/>
    </source>
</evidence>
<dbReference type="OMA" id="NICIMAN"/>
<feature type="domain" description="Dendritic cell-specific transmembrane protein-like" evidence="6">
    <location>
        <begin position="349"/>
        <end position="538"/>
    </location>
</feature>
<keyword evidence="4 5" id="KW-0472">Membrane</keyword>
<dbReference type="EMBL" id="LSRL02000084">
    <property type="protein sequence ID" value="TDG45153.1"/>
    <property type="molecule type" value="Genomic_DNA"/>
</dbReference>
<feature type="transmembrane region" description="Helical" evidence="5">
    <location>
        <begin position="53"/>
        <end position="70"/>
    </location>
</feature>
<gene>
    <name evidence="7" type="ORF">AWZ03_008403</name>
</gene>
<dbReference type="Proteomes" id="UP000295192">
    <property type="component" value="Unassembled WGS sequence"/>
</dbReference>
<dbReference type="GO" id="GO:0016020">
    <property type="term" value="C:membrane"/>
    <property type="evidence" value="ECO:0007669"/>
    <property type="project" value="UniProtKB-SubCell"/>
</dbReference>
<dbReference type="Pfam" id="PF07782">
    <property type="entry name" value="DC_STAMP"/>
    <property type="match status" value="1"/>
</dbReference>
<reference evidence="7 8" key="1">
    <citation type="journal article" date="2019" name="J. Hered.">
        <title>An Improved Genome Assembly for Drosophila navojoa, the Basal Species in the mojavensis Cluster.</title>
        <authorList>
            <person name="Vanderlinde T."/>
            <person name="Dupim E.G."/>
            <person name="Nazario-Yepiz N.O."/>
            <person name="Carvalho A.B."/>
        </authorList>
    </citation>
    <scope>NUCLEOTIDE SEQUENCE [LARGE SCALE GENOMIC DNA]</scope>
    <source>
        <strain evidence="7">Navoj_Jal97</strain>
        <tissue evidence="7">Whole organism</tissue>
    </source>
</reference>
<keyword evidence="2 5" id="KW-0812">Transmembrane</keyword>
<feature type="transmembrane region" description="Helical" evidence="5">
    <location>
        <begin position="313"/>
        <end position="334"/>
    </location>
</feature>
<keyword evidence="8" id="KW-1185">Reference proteome</keyword>
<evidence type="ECO:0000256" key="3">
    <source>
        <dbReference type="ARBA" id="ARBA00022989"/>
    </source>
</evidence>
<evidence type="ECO:0000259" key="6">
    <source>
        <dbReference type="Pfam" id="PF07782"/>
    </source>
</evidence>
<feature type="transmembrane region" description="Helical" evidence="5">
    <location>
        <begin position="400"/>
        <end position="424"/>
    </location>
</feature>
<dbReference type="InterPro" id="IPR012858">
    <property type="entry name" value="DC_STAMP-like"/>
</dbReference>
<accession>A0A484B8N1</accession>
<dbReference type="AlphaFoldDB" id="A0A484B8N1"/>
<proteinExistence type="predicted"/>
<name>A0A484B8N1_DRONA</name>
<dbReference type="OrthoDB" id="6598372at2759"/>
<protein>
    <recommendedName>
        <fullName evidence="6">Dendritic cell-specific transmembrane protein-like domain-containing protein</fullName>
    </recommendedName>
</protein>
<organism evidence="7 8">
    <name type="scientific">Drosophila navojoa</name>
    <name type="common">Fruit fly</name>
    <dbReference type="NCBI Taxonomy" id="7232"/>
    <lineage>
        <taxon>Eukaryota</taxon>
        <taxon>Metazoa</taxon>
        <taxon>Ecdysozoa</taxon>
        <taxon>Arthropoda</taxon>
        <taxon>Hexapoda</taxon>
        <taxon>Insecta</taxon>
        <taxon>Pterygota</taxon>
        <taxon>Neoptera</taxon>
        <taxon>Endopterygota</taxon>
        <taxon>Diptera</taxon>
        <taxon>Brachycera</taxon>
        <taxon>Muscomorpha</taxon>
        <taxon>Ephydroidea</taxon>
        <taxon>Drosophilidae</taxon>
        <taxon>Drosophila</taxon>
    </lineage>
</organism>
<dbReference type="STRING" id="7232.A0A484B8N1"/>
<dbReference type="Pfam" id="PF26039">
    <property type="entry name" value="Dcst2"/>
    <property type="match status" value="1"/>
</dbReference>
<comment type="caution">
    <text evidence="7">The sequence shown here is derived from an EMBL/GenBank/DDBJ whole genome shotgun (WGS) entry which is preliminary data.</text>
</comment>
<dbReference type="PANTHER" id="PTHR21041:SF9">
    <property type="entry name" value="DENDRITIC CELL-SPECIFIC TRANSMEMBRANE PROTEIN-LIKE DOMAIN-CONTAINING PROTEIN"/>
    <property type="match status" value="1"/>
</dbReference>
<feature type="transmembrane region" description="Helical" evidence="5">
    <location>
        <begin position="21"/>
        <end position="41"/>
    </location>
</feature>
<evidence type="ECO:0000256" key="5">
    <source>
        <dbReference type="SAM" id="Phobius"/>
    </source>
</evidence>
<sequence>MDSKGNREPGPKYRSPPQRNLMIYAIIGYISGIILILLWYLFHYRKERDELNLKWFCIVLLGLLFLIIIYNRATQSIGVLCLVSIFGYTGRELFISLALLLAVLGPVTNILGNIEIMAYSLSCGQTLLRAALTPMHEIMGSPVYVIEQAVYTCLSQVRNLMDRLDRALRSIEELILQLYSGYRSCDHWLMHQQSFFENQMGSPYDRCMGAGMISVQDCKAKFKEQPSVCALEKHIEWFCSNLKDVPSFFDVSLKEQQRIVDQVFSRPMDMFGKIRAMFEVSITFDHSPKSDETSGASDSDIGQNIDADFDRHIFLFVYLWLAAMLSMLIVLLVLHSIYFHINYLDSNHYRNYYLTKDFFDINKEKPSGLTENLLPLRPTERKTFVRLDSWRLLPCETRHAHVSVVLLLIISFQLFTICVFDYGLSWMLANLTYHLHQTAELEPPEYTKVVIRSGGFIADLLRDFVHAFEPLSKNLIVDIQHCLPMPRPPKFLRYWEIMMLCLLAWLLIIGEPISHRVGHKIMSMFYPANGRRRAVLLHERLSYGRVVFMRKVRWRAQLLNFYVPDNCKCLTQLIAKMSGTLYRLTKGYLGSYEGKYCLLCKSRLI</sequence>
<evidence type="ECO:0000256" key="2">
    <source>
        <dbReference type="ARBA" id="ARBA00022692"/>
    </source>
</evidence>
<dbReference type="InterPro" id="IPR051856">
    <property type="entry name" value="CSR-E3_Ligase_Protein"/>
</dbReference>
<feature type="transmembrane region" description="Helical" evidence="5">
    <location>
        <begin position="494"/>
        <end position="514"/>
    </location>
</feature>
<comment type="subcellular location">
    <subcellularLocation>
        <location evidence="1">Membrane</location>
        <topology evidence="1">Multi-pass membrane protein</topology>
    </subcellularLocation>
</comment>
<evidence type="ECO:0000256" key="1">
    <source>
        <dbReference type="ARBA" id="ARBA00004141"/>
    </source>
</evidence>
<evidence type="ECO:0000256" key="4">
    <source>
        <dbReference type="ARBA" id="ARBA00023136"/>
    </source>
</evidence>
<evidence type="ECO:0000313" key="7">
    <source>
        <dbReference type="EMBL" id="TDG45153.1"/>
    </source>
</evidence>
<dbReference type="PANTHER" id="PTHR21041">
    <property type="entry name" value="DENDRITIC CELL-SPECIFIC TRANSMEMBRANE PROTEIN"/>
    <property type="match status" value="1"/>
</dbReference>
<keyword evidence="3 5" id="KW-1133">Transmembrane helix</keyword>